<dbReference type="GO" id="GO:0005802">
    <property type="term" value="C:trans-Golgi network"/>
    <property type="evidence" value="ECO:0007669"/>
    <property type="project" value="TreeGrafter"/>
</dbReference>
<dbReference type="GO" id="GO:0005829">
    <property type="term" value="C:cytosol"/>
    <property type="evidence" value="ECO:0007669"/>
    <property type="project" value="GOC"/>
</dbReference>
<dbReference type="STRING" id="1246581.A0A2H9TNC8"/>
<dbReference type="GO" id="GO:0005769">
    <property type="term" value="C:early endosome"/>
    <property type="evidence" value="ECO:0007669"/>
    <property type="project" value="TreeGrafter"/>
</dbReference>
<dbReference type="GO" id="GO:0001881">
    <property type="term" value="P:receptor recycling"/>
    <property type="evidence" value="ECO:0007669"/>
    <property type="project" value="TreeGrafter"/>
</dbReference>
<organism evidence="3 4">
    <name type="scientific">Paramicrosporidium saccamoebae</name>
    <dbReference type="NCBI Taxonomy" id="1246581"/>
    <lineage>
        <taxon>Eukaryota</taxon>
        <taxon>Fungi</taxon>
        <taxon>Fungi incertae sedis</taxon>
        <taxon>Cryptomycota</taxon>
        <taxon>Cryptomycota incertae sedis</taxon>
        <taxon>Paramicrosporidium</taxon>
    </lineage>
</organism>
<dbReference type="GO" id="GO:0007032">
    <property type="term" value="P:endosome organization"/>
    <property type="evidence" value="ECO:0007669"/>
    <property type="project" value="TreeGrafter"/>
</dbReference>
<evidence type="ECO:0000313" key="4">
    <source>
        <dbReference type="Proteomes" id="UP000240830"/>
    </source>
</evidence>
<dbReference type="AlphaFoldDB" id="A0A2H9TNC8"/>
<dbReference type="InterPro" id="IPR001849">
    <property type="entry name" value="PH_domain"/>
</dbReference>
<dbReference type="GO" id="GO:0042147">
    <property type="term" value="P:retrograde transport, endosome to Golgi"/>
    <property type="evidence" value="ECO:0007669"/>
    <property type="project" value="TreeGrafter"/>
</dbReference>
<dbReference type="SUPFAM" id="SSF50729">
    <property type="entry name" value="PH domain-like"/>
    <property type="match status" value="1"/>
</dbReference>
<dbReference type="OrthoDB" id="430364at2759"/>
<protein>
    <submittedName>
        <fullName evidence="3">Cytohesin 1, 2, 3, 4</fullName>
    </submittedName>
</protein>
<feature type="domain" description="PH" evidence="2">
    <location>
        <begin position="1"/>
        <end position="156"/>
    </location>
</feature>
<dbReference type="SMART" id="SM00233">
    <property type="entry name" value="PH"/>
    <property type="match status" value="1"/>
</dbReference>
<gene>
    <name evidence="3" type="ORF">PSACC_01012</name>
</gene>
<dbReference type="Gene3D" id="2.30.29.30">
    <property type="entry name" value="Pleckstrin-homology domain (PH domain)/Phosphotyrosine-binding domain (PTB)"/>
    <property type="match status" value="1"/>
</dbReference>
<evidence type="ECO:0000259" key="2">
    <source>
        <dbReference type="PROSITE" id="PS50003"/>
    </source>
</evidence>
<name>A0A2H9TNC8_9FUNG</name>
<comment type="caution">
    <text evidence="3">The sequence shown here is derived from an EMBL/GenBank/DDBJ whole genome shotgun (WGS) entry which is preliminary data.</text>
</comment>
<proteinExistence type="predicted"/>
<dbReference type="PANTHER" id="PTHR22902">
    <property type="entry name" value="SESQUIPEDALIAN"/>
    <property type="match status" value="1"/>
</dbReference>
<dbReference type="PROSITE" id="PS50003">
    <property type="entry name" value="PH_DOMAIN"/>
    <property type="match status" value="1"/>
</dbReference>
<dbReference type="Pfam" id="PF00169">
    <property type="entry name" value="PH"/>
    <property type="match status" value="1"/>
</dbReference>
<keyword evidence="4" id="KW-1185">Reference proteome</keyword>
<reference evidence="3 4" key="1">
    <citation type="submission" date="2016-10" db="EMBL/GenBank/DDBJ databases">
        <title>The genome of Paramicrosporidium saccamoebae is the missing link in understanding Cryptomycota and Microsporidia evolution.</title>
        <authorList>
            <person name="Quandt C.A."/>
            <person name="Beaudet D."/>
            <person name="Corsaro D."/>
            <person name="Michel R."/>
            <person name="Corradi N."/>
            <person name="James T."/>
        </authorList>
    </citation>
    <scope>NUCLEOTIDE SEQUENCE [LARGE SCALE GENOMIC DNA]</scope>
    <source>
        <strain evidence="3 4">KSL3</strain>
    </source>
</reference>
<evidence type="ECO:0000256" key="1">
    <source>
        <dbReference type="ARBA" id="ARBA00022553"/>
    </source>
</evidence>
<evidence type="ECO:0000313" key="3">
    <source>
        <dbReference type="EMBL" id="PJF19170.1"/>
    </source>
</evidence>
<keyword evidence="1" id="KW-0597">Phosphoprotein</keyword>
<dbReference type="EMBL" id="MTSL01000075">
    <property type="protein sequence ID" value="PJF19170.1"/>
    <property type="molecule type" value="Genomic_DNA"/>
</dbReference>
<sequence>MLWKKSDRFHSWNRRWCVIVNGCLYYFYSHQDKSPRGVIPLEDLTVRPLDRRGKFRFEITADDSLQGGSWLDGSIQAQSTAGSLGTVVSVGSMRSVKSNASSQSFLFGRGDVLPLIKSAKYVNGQLVEGRRDRYVFQCASEAERDRWVAVLSSRMKYRPVSISLSESQLDMGDTVNM</sequence>
<dbReference type="Proteomes" id="UP000240830">
    <property type="component" value="Unassembled WGS sequence"/>
</dbReference>
<dbReference type="GO" id="GO:0055037">
    <property type="term" value="C:recycling endosome"/>
    <property type="evidence" value="ECO:0007669"/>
    <property type="project" value="TreeGrafter"/>
</dbReference>
<accession>A0A2H9TNC8</accession>
<dbReference type="PANTHER" id="PTHR22902:SF27">
    <property type="entry name" value="PLECKSTRIN HOMOLOGY DOMAIN-CONTAINING FAMILY A MEMBER 3"/>
    <property type="match status" value="1"/>
</dbReference>
<dbReference type="InterPro" id="IPR011993">
    <property type="entry name" value="PH-like_dom_sf"/>
</dbReference>
<dbReference type="InterPro" id="IPR045188">
    <property type="entry name" value="Boi1/Boi2-like"/>
</dbReference>